<keyword evidence="3" id="KW-1185">Reference proteome</keyword>
<name>A0A2P4UM45_9ACTN</name>
<dbReference type="Pfam" id="PF06889">
    <property type="entry name" value="DUF1266"/>
    <property type="match status" value="1"/>
</dbReference>
<dbReference type="InterPro" id="IPR009677">
    <property type="entry name" value="DUF1266"/>
</dbReference>
<feature type="domain" description="DUF1266" evidence="1">
    <location>
        <begin position="202"/>
        <end position="431"/>
    </location>
</feature>
<gene>
    <name evidence="2" type="ORF">BTM25_05090</name>
</gene>
<evidence type="ECO:0000313" key="2">
    <source>
        <dbReference type="EMBL" id="POM26121.1"/>
    </source>
</evidence>
<dbReference type="AlphaFoldDB" id="A0A2P4UM45"/>
<dbReference type="RefSeq" id="WP_103561133.1">
    <property type="nucleotide sequence ID" value="NZ_MTBP01000001.1"/>
</dbReference>
<evidence type="ECO:0000313" key="3">
    <source>
        <dbReference type="Proteomes" id="UP000242367"/>
    </source>
</evidence>
<reference evidence="2 3" key="1">
    <citation type="journal article" date="2017" name="Chemistry">
        <title>Isolation, Biosynthesis and Chemical Modifications of Rubterolones A-F: Rare Tropolone Alkaloids from Actinomadura sp. 5-2.</title>
        <authorList>
            <person name="Guo H."/>
            <person name="Benndorf R."/>
            <person name="Leichnitz D."/>
            <person name="Klassen J.L."/>
            <person name="Vollmers J."/>
            <person name="Gorls H."/>
            <person name="Steinacker M."/>
            <person name="Weigel C."/>
            <person name="Dahse H.M."/>
            <person name="Kaster A.K."/>
            <person name="de Beer Z.W."/>
            <person name="Poulsen M."/>
            <person name="Beemelmanns C."/>
        </authorList>
    </citation>
    <scope>NUCLEOTIDE SEQUENCE [LARGE SCALE GENOMIC DNA]</scope>
    <source>
        <strain evidence="2 3">5-2</strain>
    </source>
</reference>
<evidence type="ECO:0000259" key="1">
    <source>
        <dbReference type="Pfam" id="PF06889"/>
    </source>
</evidence>
<protein>
    <recommendedName>
        <fullName evidence="1">DUF1266 domain-containing protein</fullName>
    </recommendedName>
</protein>
<proteinExistence type="predicted"/>
<sequence>MISEDMDVARARALLSEFAEDAWTHVAWLIDEVGMDHDAYERRPLALLEPLEDYIAEFPDDDADEDPWVSLQIALAAYLADVLIRSHGARWVVEDVPGRPAQSSFVLRVTGLDEQTRTLDPAELVREHFDPCDPDVYAPVVHGLDRARVTPWHAGTAPEGRPPTPVQRWLLGLCAHFAAINGYPVDRLGAPPADRIGALRMLFEVWGAYDADLLDEQVGFLLRHGMRTEFEEGAAVAAALAGDERDEYVRLLRVARRIGLGDDVGDDVGSLARLVELRYGTASVDLLPHLVPLLTGERPPGPGAAELNWFLTQALGRPDFAEVEADRLELHADLAFQANRGRYLIWDAGRAFMVLRWGHMVGWLDAEDCWTRILASARAVQQRYVSWRDMAACYLQARYLWAGREPINQGRYEEVVRDLAADPDGPWSVPWDLPLERDW</sequence>
<dbReference type="EMBL" id="MTBP01000001">
    <property type="protein sequence ID" value="POM26121.1"/>
    <property type="molecule type" value="Genomic_DNA"/>
</dbReference>
<comment type="caution">
    <text evidence="2">The sequence shown here is derived from an EMBL/GenBank/DDBJ whole genome shotgun (WGS) entry which is preliminary data.</text>
</comment>
<accession>A0A2P4UM45</accession>
<dbReference type="Proteomes" id="UP000242367">
    <property type="component" value="Unassembled WGS sequence"/>
</dbReference>
<organism evidence="2 3">
    <name type="scientific">Actinomadura rubteroloni</name>
    <dbReference type="NCBI Taxonomy" id="1926885"/>
    <lineage>
        <taxon>Bacteria</taxon>
        <taxon>Bacillati</taxon>
        <taxon>Actinomycetota</taxon>
        <taxon>Actinomycetes</taxon>
        <taxon>Streptosporangiales</taxon>
        <taxon>Thermomonosporaceae</taxon>
        <taxon>Actinomadura</taxon>
    </lineage>
</organism>